<evidence type="ECO:0000313" key="3">
    <source>
        <dbReference type="EMBL" id="KAL3228953.1"/>
    </source>
</evidence>
<evidence type="ECO:0000259" key="2">
    <source>
        <dbReference type="Pfam" id="PF08450"/>
    </source>
</evidence>
<dbReference type="PANTHER" id="PTHR10907">
    <property type="entry name" value="REGUCALCIN"/>
    <property type="match status" value="1"/>
</dbReference>
<dbReference type="Gene3D" id="2.120.10.30">
    <property type="entry name" value="TolB, C-terminal domain"/>
    <property type="match status" value="1"/>
</dbReference>
<dbReference type="InterPro" id="IPR011042">
    <property type="entry name" value="6-blade_b-propeller_TolB-like"/>
</dbReference>
<reference evidence="3 4" key="1">
    <citation type="submission" date="2024-05" db="EMBL/GenBank/DDBJ databases">
        <title>Long read based assembly of the Candida bracarensis genome reveals expanded adhesin content.</title>
        <authorList>
            <person name="Marcet-Houben M."/>
            <person name="Ksiezopolska E."/>
            <person name="Gabaldon T."/>
        </authorList>
    </citation>
    <scope>NUCLEOTIDE SEQUENCE [LARGE SCALE GENOMIC DNA]</scope>
    <source>
        <strain evidence="3 4">CBM6</strain>
    </source>
</reference>
<dbReference type="Proteomes" id="UP001623330">
    <property type="component" value="Unassembled WGS sequence"/>
</dbReference>
<organism evidence="3 4">
    <name type="scientific">Nakaseomyces bracarensis</name>
    <dbReference type="NCBI Taxonomy" id="273131"/>
    <lineage>
        <taxon>Eukaryota</taxon>
        <taxon>Fungi</taxon>
        <taxon>Dikarya</taxon>
        <taxon>Ascomycota</taxon>
        <taxon>Saccharomycotina</taxon>
        <taxon>Saccharomycetes</taxon>
        <taxon>Saccharomycetales</taxon>
        <taxon>Saccharomycetaceae</taxon>
        <taxon>Nakaseomyces</taxon>
    </lineage>
</organism>
<comment type="caution">
    <text evidence="3">The sequence shown here is derived from an EMBL/GenBank/DDBJ whole genome shotgun (WGS) entry which is preliminary data.</text>
</comment>
<protein>
    <submittedName>
        <fullName evidence="3">rRNA-processing protein CGR1</fullName>
    </submittedName>
</protein>
<dbReference type="InterPro" id="IPR013658">
    <property type="entry name" value="SGL"/>
</dbReference>
<keyword evidence="4" id="KW-1185">Reference proteome</keyword>
<evidence type="ECO:0000256" key="1">
    <source>
        <dbReference type="ARBA" id="ARBA00008853"/>
    </source>
</evidence>
<dbReference type="PANTHER" id="PTHR10907:SF47">
    <property type="entry name" value="REGUCALCIN"/>
    <property type="match status" value="1"/>
</dbReference>
<gene>
    <name evidence="3" type="ORF">RNJ44_02040</name>
</gene>
<name>A0ABR4NMB0_9SACH</name>
<dbReference type="SUPFAM" id="SSF63829">
    <property type="entry name" value="Calcium-dependent phosphotriesterase"/>
    <property type="match status" value="1"/>
</dbReference>
<feature type="domain" description="SMP-30/Gluconolactonase/LRE-like region" evidence="2">
    <location>
        <begin position="23"/>
        <end position="303"/>
    </location>
</feature>
<dbReference type="Pfam" id="PF08450">
    <property type="entry name" value="SGL"/>
    <property type="match status" value="1"/>
</dbReference>
<sequence>MQNVETIKYDHLEPFYHVPDARLSEGLTYIKESDTLLWVDIFKGEIHRLDDVTTKGTSQHDQFVATKSNYLKDAEIKYPDSDLHESVGCIFPVLGKDGKIDSVLFGGKHGVGHCKFSTKKWEYIALYSSCPELKDHAIDLRSNDGNVGPDGTKLYVGVMPDFHVKMAPIGAYVTVDLMHKPHKVEMFVNHINIPNAIHWDKTNTKIHWTDSLNHAIVKIENGQSSKFINIKNETNAQYPSPEPDGSCIDLTNNTIYICVWSARKIQKYSLTDGRLLTQYLIPEGTPRPSSCCFVGRDLIVTTANEDIEHGKAGDHTGGCLYRIPDILPEGVDVGSAKRQPIVTNL</sequence>
<accession>A0ABR4NMB0</accession>
<comment type="similarity">
    <text evidence="1">Belongs to the SMP-30/CGR1 family.</text>
</comment>
<proteinExistence type="inferred from homology"/>
<dbReference type="EMBL" id="JBEVYD010000012">
    <property type="protein sequence ID" value="KAL3228953.1"/>
    <property type="molecule type" value="Genomic_DNA"/>
</dbReference>
<evidence type="ECO:0000313" key="4">
    <source>
        <dbReference type="Proteomes" id="UP001623330"/>
    </source>
</evidence>